<feature type="region of interest" description="Disordered" evidence="1">
    <location>
        <begin position="1"/>
        <end position="34"/>
    </location>
</feature>
<evidence type="ECO:0000256" key="1">
    <source>
        <dbReference type="SAM" id="MobiDB-lite"/>
    </source>
</evidence>
<comment type="caution">
    <text evidence="2">The sequence shown here is derived from an EMBL/GenBank/DDBJ whole genome shotgun (WGS) entry which is preliminary data.</text>
</comment>
<name>A0A226DEA6_FOLCA</name>
<evidence type="ECO:0000313" key="2">
    <source>
        <dbReference type="EMBL" id="OXA43460.1"/>
    </source>
</evidence>
<dbReference type="AlphaFoldDB" id="A0A226DEA6"/>
<dbReference type="Proteomes" id="UP000198287">
    <property type="component" value="Unassembled WGS sequence"/>
</dbReference>
<dbReference type="OrthoDB" id="1421278at2759"/>
<proteinExistence type="predicted"/>
<keyword evidence="3" id="KW-1185">Reference proteome</keyword>
<organism evidence="2 3">
    <name type="scientific">Folsomia candida</name>
    <name type="common">Springtail</name>
    <dbReference type="NCBI Taxonomy" id="158441"/>
    <lineage>
        <taxon>Eukaryota</taxon>
        <taxon>Metazoa</taxon>
        <taxon>Ecdysozoa</taxon>
        <taxon>Arthropoda</taxon>
        <taxon>Hexapoda</taxon>
        <taxon>Collembola</taxon>
        <taxon>Entomobryomorpha</taxon>
        <taxon>Isotomoidea</taxon>
        <taxon>Isotomidae</taxon>
        <taxon>Proisotominae</taxon>
        <taxon>Folsomia</taxon>
    </lineage>
</organism>
<gene>
    <name evidence="2" type="ORF">Fcan01_21792</name>
</gene>
<sequence>MHLWGGGGNKKQDKRQRQQSNSPEEQGSKKRTNLEDDFIMDVNKIMEKMDAQHKEVLTKHTEVFDRLNKIEGKCDINSQKAFAAIEELKREKSIVFYGFPETGTETLETQIAEVEKLLQKMGLNNPIIDDIFRMGKKTPTGKPRPLLVKMVRSIDKKFILQSGKKKLGKGDPIVERDKTQAERAVEKKFMEKFKELRAADKDIRMDIYKGKMTIKKNKTIIKTFTYDSTMDTIQQQ</sequence>
<evidence type="ECO:0000313" key="3">
    <source>
        <dbReference type="Proteomes" id="UP000198287"/>
    </source>
</evidence>
<reference evidence="2 3" key="1">
    <citation type="submission" date="2015-12" db="EMBL/GenBank/DDBJ databases">
        <title>The genome of Folsomia candida.</title>
        <authorList>
            <person name="Faddeeva A."/>
            <person name="Derks M.F."/>
            <person name="Anvar Y."/>
            <person name="Smit S."/>
            <person name="Van Straalen N."/>
            <person name="Roelofs D."/>
        </authorList>
    </citation>
    <scope>NUCLEOTIDE SEQUENCE [LARGE SCALE GENOMIC DNA]</scope>
    <source>
        <strain evidence="2 3">VU population</strain>
        <tissue evidence="2">Whole body</tissue>
    </source>
</reference>
<dbReference type="EMBL" id="LNIX01000022">
    <property type="protein sequence ID" value="OXA43460.1"/>
    <property type="molecule type" value="Genomic_DNA"/>
</dbReference>
<protein>
    <submittedName>
        <fullName evidence="2">Uncharacterized protein</fullName>
    </submittedName>
</protein>
<accession>A0A226DEA6</accession>
<dbReference type="Gene3D" id="3.30.70.1820">
    <property type="entry name" value="L1 transposable element, RRM domain"/>
    <property type="match status" value="1"/>
</dbReference>